<proteinExistence type="predicted"/>
<dbReference type="EMBL" id="QLMG01000030">
    <property type="protein sequence ID" value="RAK14066.1"/>
    <property type="molecule type" value="Genomic_DNA"/>
</dbReference>
<dbReference type="InterPro" id="IPR002823">
    <property type="entry name" value="DUF112_TM"/>
</dbReference>
<evidence type="ECO:0000256" key="1">
    <source>
        <dbReference type="SAM" id="Phobius"/>
    </source>
</evidence>
<feature type="domain" description="DUF112" evidence="2">
    <location>
        <begin position="15"/>
        <end position="96"/>
    </location>
</feature>
<accession>A0A327Y1Y0</accession>
<keyword evidence="1" id="KW-0812">Transmembrane</keyword>
<dbReference type="PANTHER" id="PTHR35342">
    <property type="entry name" value="TRICARBOXYLIC TRANSPORT PROTEIN"/>
    <property type="match status" value="1"/>
</dbReference>
<feature type="transmembrane region" description="Helical" evidence="1">
    <location>
        <begin position="122"/>
        <end position="141"/>
    </location>
</feature>
<dbReference type="Proteomes" id="UP000249165">
    <property type="component" value="Unassembled WGS sequence"/>
</dbReference>
<keyword evidence="1" id="KW-0472">Membrane</keyword>
<protein>
    <submittedName>
        <fullName evidence="3">Putative tricarboxylic transport membrane protein</fullName>
    </submittedName>
</protein>
<keyword evidence="4" id="KW-1185">Reference proteome</keyword>
<feature type="transmembrane region" description="Helical" evidence="1">
    <location>
        <begin position="47"/>
        <end position="64"/>
    </location>
</feature>
<reference evidence="3 4" key="1">
    <citation type="submission" date="2018-06" db="EMBL/GenBank/DDBJ databases">
        <title>Genomic Encyclopedia of Archaeal and Bacterial Type Strains, Phase II (KMG-II): from individual species to whole genera.</title>
        <authorList>
            <person name="Goeker M."/>
        </authorList>
    </citation>
    <scope>NUCLEOTIDE SEQUENCE [LARGE SCALE GENOMIC DNA]</scope>
    <source>
        <strain evidence="3 4">DSM 22011</strain>
    </source>
</reference>
<evidence type="ECO:0000259" key="2">
    <source>
        <dbReference type="Pfam" id="PF01970"/>
    </source>
</evidence>
<sequence>MFKRPERLGTGEGAGIIAAYLAANLVMAVLIWVSARRIAPRIRIPRSYLLSAILVFCVAGSHAINTSFIDVRTMLGFGVVGLARESARVPLGPFVIGVGLTPIAEVQLRAAMMMSGDDPSAILTRPFAMGFLTLALLTLAWPGLAARRARRNIANQTE</sequence>
<name>A0A327Y1Y0_9RHOB</name>
<feature type="transmembrane region" description="Helical" evidence="1">
    <location>
        <begin position="14"/>
        <end position="35"/>
    </location>
</feature>
<dbReference type="PANTHER" id="PTHR35342:SF5">
    <property type="entry name" value="TRICARBOXYLIC TRANSPORT PROTEIN"/>
    <property type="match status" value="1"/>
</dbReference>
<keyword evidence="1" id="KW-1133">Transmembrane helix</keyword>
<dbReference type="RefSeq" id="WP_111550751.1">
    <property type="nucleotide sequence ID" value="NZ_LIQE01000084.1"/>
</dbReference>
<dbReference type="Pfam" id="PF01970">
    <property type="entry name" value="TctA"/>
    <property type="match status" value="1"/>
</dbReference>
<dbReference type="AlphaFoldDB" id="A0A327Y1Y0"/>
<organism evidence="3 4">
    <name type="scientific">Salipiger aestuarii</name>
    <dbReference type="NCBI Taxonomy" id="568098"/>
    <lineage>
        <taxon>Bacteria</taxon>
        <taxon>Pseudomonadati</taxon>
        <taxon>Pseudomonadota</taxon>
        <taxon>Alphaproteobacteria</taxon>
        <taxon>Rhodobacterales</taxon>
        <taxon>Roseobacteraceae</taxon>
        <taxon>Salipiger</taxon>
    </lineage>
</organism>
<dbReference type="OrthoDB" id="9791872at2"/>
<evidence type="ECO:0000313" key="4">
    <source>
        <dbReference type="Proteomes" id="UP000249165"/>
    </source>
</evidence>
<evidence type="ECO:0000313" key="3">
    <source>
        <dbReference type="EMBL" id="RAK14066.1"/>
    </source>
</evidence>
<gene>
    <name evidence="3" type="ORF">ATI53_103031</name>
</gene>
<comment type="caution">
    <text evidence="3">The sequence shown here is derived from an EMBL/GenBank/DDBJ whole genome shotgun (WGS) entry which is preliminary data.</text>
</comment>